<reference evidence="3" key="2">
    <citation type="submission" date="2010-01" db="EMBL/GenBank/DDBJ databases">
        <title>The complete genome of Conexibacter woesei DSM 14684.</title>
        <authorList>
            <consortium name="US DOE Joint Genome Institute (JGI-PGF)"/>
            <person name="Lucas S."/>
            <person name="Copeland A."/>
            <person name="Lapidus A."/>
            <person name="Glavina del Rio T."/>
            <person name="Dalin E."/>
            <person name="Tice H."/>
            <person name="Bruce D."/>
            <person name="Goodwin L."/>
            <person name="Pitluck S."/>
            <person name="Kyrpides N."/>
            <person name="Mavromatis K."/>
            <person name="Ivanova N."/>
            <person name="Mikhailova N."/>
            <person name="Chertkov O."/>
            <person name="Brettin T."/>
            <person name="Detter J.C."/>
            <person name="Han C."/>
            <person name="Larimer F."/>
            <person name="Land M."/>
            <person name="Hauser L."/>
            <person name="Markowitz V."/>
            <person name="Cheng J.-F."/>
            <person name="Hugenholtz P."/>
            <person name="Woyke T."/>
            <person name="Wu D."/>
            <person name="Pukall R."/>
            <person name="Steenblock K."/>
            <person name="Schneider S."/>
            <person name="Klenk H.-P."/>
            <person name="Eisen J.A."/>
        </authorList>
    </citation>
    <scope>NUCLEOTIDE SEQUENCE [LARGE SCALE GENOMIC DNA]</scope>
    <source>
        <strain evidence="3">DSM 14684 / CIP 108061 / JCM 11494 / NBRC 100937 / ID131577</strain>
    </source>
</reference>
<sequence length="644" mass="69385">MAGGSPAQAVFGPPGEVTISFWCPPPQQFIPDAASAQQRMQQIKDAGFNLVTTNACDLGEWPVEVTRRALVAADAVGLKALVHDERFRRAAETGDTSGVPGVARDFAGYPAVAGYEVIDEPSYGFIPVAAEMVRTLRTLDPAHASYINLLPSWDPNLPVPYTRYVGDYLNAVDPVLLSYDNYLWPTMYTNLITIRDEARRRGIPFWNVVLATAHGRFPDQPTAPQMLWEGMQTLAYGGTGILWFVYWDMIDPDFREAMIDARGNETPLYAETAAINAKLRTIGRPLVGARHVRTFQTGPDPLPAGGVRRQPQTPVFGDDNAPMTIGVFEDDSYVYSLVTSRDTASARTANTRLKYNATLPQRLTGPGSWTTVSPTSTGGGLAAVSASLAPGDAVLYRVAKPLARVDDEVVIGRVRNNHGTLHSVDSAGGVTYMGPAPWGTCPPGYGEAGRYERPNGFWVCTRSDLAGRGVYVGNVVNNGSELVRVQNGNALPLGPKAWSGCTNTSRFVAQLLESNGFWVCLDAADRRGPEAVVGLVRANDGQLYATDYANGTYHVGSGGWGACPGGYGYVGKYEAVNGFWLCARSDLVPRTFLVGNVVANAATLFSVTWGAVSAIHYPAAWNDCRGGRLLGNLVVSNGFWLCQQ</sequence>
<dbReference type="Proteomes" id="UP000008229">
    <property type="component" value="Chromosome"/>
</dbReference>
<dbReference type="EMBL" id="CP001854">
    <property type="protein sequence ID" value="ADB51705.1"/>
    <property type="molecule type" value="Genomic_DNA"/>
</dbReference>
<accession>D3FEY8</accession>
<dbReference type="HOGENOM" id="CLU_424964_0_0_11"/>
<evidence type="ECO:0000313" key="3">
    <source>
        <dbReference type="Proteomes" id="UP000008229"/>
    </source>
</evidence>
<dbReference type="AlphaFoldDB" id="D3FEY8"/>
<evidence type="ECO:0008006" key="4">
    <source>
        <dbReference type="Google" id="ProtNLM"/>
    </source>
</evidence>
<dbReference type="Gene3D" id="3.20.20.80">
    <property type="entry name" value="Glycosidases"/>
    <property type="match status" value="1"/>
</dbReference>
<dbReference type="InterPro" id="IPR017853">
    <property type="entry name" value="GH"/>
</dbReference>
<feature type="region of interest" description="Disordered" evidence="1">
    <location>
        <begin position="295"/>
        <end position="319"/>
    </location>
</feature>
<gene>
    <name evidence="2" type="ordered locus">Cwoe_3287</name>
</gene>
<reference evidence="2 3" key="1">
    <citation type="journal article" date="2010" name="Stand. Genomic Sci.">
        <title>Complete genome sequence of Conexibacter woesei type strain (ID131577).</title>
        <authorList>
            <person name="Pukall R."/>
            <person name="Lapidus A."/>
            <person name="Glavina Del Rio T."/>
            <person name="Copeland A."/>
            <person name="Tice H."/>
            <person name="Cheng J.-F."/>
            <person name="Lucas S."/>
            <person name="Chen F."/>
            <person name="Nolan M."/>
            <person name="Bruce D."/>
            <person name="Goodwin L."/>
            <person name="Pitluck S."/>
            <person name="Mavromatis K."/>
            <person name="Ivanova N."/>
            <person name="Ovchinnikova G."/>
            <person name="Pati A."/>
            <person name="Chen A."/>
            <person name="Palaniappan K."/>
            <person name="Land M."/>
            <person name="Hauser L."/>
            <person name="Chang Y.-J."/>
            <person name="Jeffries C.D."/>
            <person name="Chain P."/>
            <person name="Meincke L."/>
            <person name="Sims D."/>
            <person name="Brettin T."/>
            <person name="Detter J.C."/>
            <person name="Rohde M."/>
            <person name="Goeker M."/>
            <person name="Bristow J."/>
            <person name="Eisen J.A."/>
            <person name="Markowitz V."/>
            <person name="Kyrpides N.C."/>
            <person name="Klenk H.-P."/>
            <person name="Hugenholtz P."/>
        </authorList>
    </citation>
    <scope>NUCLEOTIDE SEQUENCE [LARGE SCALE GENOMIC DNA]</scope>
    <source>
        <strain evidence="3">DSM 14684 / CIP 108061 / JCM 11494 / NBRC 100937 / ID131577</strain>
    </source>
</reference>
<protein>
    <recommendedName>
        <fullName evidence="4">Glycoside hydrolase family 42 N-terminal domain-containing protein</fullName>
    </recommendedName>
</protein>
<organism evidence="2 3">
    <name type="scientific">Conexibacter woesei (strain DSM 14684 / CCUG 47730 / CIP 108061 / JCM 11494 / NBRC 100937 / ID131577)</name>
    <dbReference type="NCBI Taxonomy" id="469383"/>
    <lineage>
        <taxon>Bacteria</taxon>
        <taxon>Bacillati</taxon>
        <taxon>Actinomycetota</taxon>
        <taxon>Thermoleophilia</taxon>
        <taxon>Solirubrobacterales</taxon>
        <taxon>Conexibacteraceae</taxon>
        <taxon>Conexibacter</taxon>
    </lineage>
</organism>
<keyword evidence="3" id="KW-1185">Reference proteome</keyword>
<evidence type="ECO:0000313" key="2">
    <source>
        <dbReference type="EMBL" id="ADB51705.1"/>
    </source>
</evidence>
<dbReference type="eggNOG" id="COG1874">
    <property type="taxonomic scope" value="Bacteria"/>
</dbReference>
<dbReference type="KEGG" id="cwo:Cwoe_3287"/>
<dbReference type="STRING" id="469383.Cwoe_3287"/>
<name>D3FEY8_CONWI</name>
<proteinExistence type="predicted"/>
<dbReference type="SUPFAM" id="SSF51445">
    <property type="entry name" value="(Trans)glycosidases"/>
    <property type="match status" value="1"/>
</dbReference>
<evidence type="ECO:0000256" key="1">
    <source>
        <dbReference type="SAM" id="MobiDB-lite"/>
    </source>
</evidence>